<evidence type="ECO:0000259" key="5">
    <source>
        <dbReference type="PROSITE" id="PS51898"/>
    </source>
</evidence>
<keyword evidence="3" id="KW-0238">DNA-binding</keyword>
<reference evidence="6" key="1">
    <citation type="journal article" date="2004" name="Nat. Biotechnol.">
        <title>Complete genome sequence of the metabolically versatile photosynthetic bacterium Rhodopseudomonas palustris.</title>
        <authorList>
            <person name="Larimer F.W."/>
            <person name="Chain P."/>
            <person name="Hauser L."/>
            <person name="Lamerdin J."/>
            <person name="Malfatti S."/>
            <person name="Do L."/>
            <person name="Land M.L."/>
            <person name="Pelletier D.A."/>
            <person name="Beatty J.T."/>
            <person name="Lang A.S."/>
            <person name="Tabita F.R."/>
            <person name="Gibson J.L."/>
            <person name="Hanson T.E."/>
            <person name="Bobst C."/>
            <person name="Torres J.L."/>
            <person name="Peres C."/>
            <person name="Harrison F.H."/>
            <person name="Gibson J."/>
            <person name="Harwood C.S."/>
        </authorList>
    </citation>
    <scope>NUCLEOTIDE SEQUENCE [LARGE SCALE GENOMIC DNA]</scope>
    <source>
        <strain evidence="6">CGA009</strain>
    </source>
</reference>
<dbReference type="EMBL" id="BX572597">
    <property type="protein sequence ID" value="CAE26775.1"/>
    <property type="molecule type" value="Genomic_DNA"/>
</dbReference>
<dbReference type="GO" id="GO:0006310">
    <property type="term" value="P:DNA recombination"/>
    <property type="evidence" value="ECO:0007669"/>
    <property type="project" value="UniProtKB-KW"/>
</dbReference>
<dbReference type="InterPro" id="IPR050090">
    <property type="entry name" value="Tyrosine_recombinase_XerCD"/>
</dbReference>
<dbReference type="PANTHER" id="PTHR30349">
    <property type="entry name" value="PHAGE INTEGRASE-RELATED"/>
    <property type="match status" value="1"/>
</dbReference>
<evidence type="ECO:0000256" key="2">
    <source>
        <dbReference type="ARBA" id="ARBA00022908"/>
    </source>
</evidence>
<dbReference type="AlphaFoldDB" id="Q6NA54"/>
<dbReference type="InterPro" id="IPR013762">
    <property type="entry name" value="Integrase-like_cat_sf"/>
</dbReference>
<dbReference type="SUPFAM" id="SSF56349">
    <property type="entry name" value="DNA breaking-rejoining enzymes"/>
    <property type="match status" value="1"/>
</dbReference>
<dbReference type="GO" id="GO:0003677">
    <property type="term" value="F:DNA binding"/>
    <property type="evidence" value="ECO:0007669"/>
    <property type="project" value="UniProtKB-KW"/>
</dbReference>
<gene>
    <name evidence="6" type="ordered locus">RPA1332</name>
</gene>
<dbReference type="PANTHER" id="PTHR30349:SF41">
    <property type="entry name" value="INTEGRASE_RECOMBINASE PROTEIN MJ0367-RELATED"/>
    <property type="match status" value="1"/>
</dbReference>
<protein>
    <submittedName>
        <fullName evidence="6">Possible phage integrase/recombinase</fullName>
    </submittedName>
</protein>
<dbReference type="eggNOG" id="COG0582">
    <property type="taxonomic scope" value="Bacteria"/>
</dbReference>
<name>Q6NA54_RHOPA</name>
<evidence type="ECO:0000256" key="3">
    <source>
        <dbReference type="ARBA" id="ARBA00023125"/>
    </source>
</evidence>
<evidence type="ECO:0000256" key="4">
    <source>
        <dbReference type="ARBA" id="ARBA00023172"/>
    </source>
</evidence>
<dbReference type="HOGENOM" id="CLU_027562_33_2_5"/>
<comment type="similarity">
    <text evidence="1">Belongs to the 'phage' integrase family.</text>
</comment>
<keyword evidence="4" id="KW-0233">DNA recombination</keyword>
<dbReference type="PhylomeDB" id="Q6NA54"/>
<sequence>MPRRIACLAAFRSTIAHRDVNALSVLGQQRRTTPLDLRRIGRIAPKPDPVPEEASPRYNGQFSFQQRRLAMQSTEEIARSGHVIPWNKGKLIEPKPPLQTKHVWAIRSKPLMEGRTRELAMFNLAIDSKLRGCDLVKLRIEDVAPHGLAIDRAIVRQQKTGHPVKFELTEQTRDAVDAYLKSRRAEARGFLFPSRRHPDAPMTTRQYARLTKEWVSGIGLDASFFGTHSLRRTKATLIYRRTGNLRAVQLLLGHTKIESTVRYLGIEVDDALAMAEQVDV</sequence>
<feature type="domain" description="Tyr recombinase" evidence="5">
    <location>
        <begin position="90"/>
        <end position="279"/>
    </location>
</feature>
<dbReference type="GO" id="GO:0015074">
    <property type="term" value="P:DNA integration"/>
    <property type="evidence" value="ECO:0007669"/>
    <property type="project" value="UniProtKB-KW"/>
</dbReference>
<dbReference type="InterPro" id="IPR011010">
    <property type="entry name" value="DNA_brk_join_enz"/>
</dbReference>
<proteinExistence type="inferred from homology"/>
<keyword evidence="2" id="KW-0229">DNA integration</keyword>
<dbReference type="InterPro" id="IPR002104">
    <property type="entry name" value="Integrase_catalytic"/>
</dbReference>
<dbReference type="STRING" id="258594.RPA1332"/>
<dbReference type="Pfam" id="PF00589">
    <property type="entry name" value="Phage_integrase"/>
    <property type="match status" value="1"/>
</dbReference>
<accession>Q6NA54</accession>
<dbReference type="Gene3D" id="1.10.443.10">
    <property type="entry name" value="Intergrase catalytic core"/>
    <property type="match status" value="1"/>
</dbReference>
<organism evidence="6">
    <name type="scientific">Rhodopseudomonas palustris (strain ATCC BAA-98 / CGA009)</name>
    <dbReference type="NCBI Taxonomy" id="258594"/>
    <lineage>
        <taxon>Bacteria</taxon>
        <taxon>Pseudomonadati</taxon>
        <taxon>Pseudomonadota</taxon>
        <taxon>Alphaproteobacteria</taxon>
        <taxon>Hyphomicrobiales</taxon>
        <taxon>Nitrobacteraceae</taxon>
        <taxon>Rhodopseudomonas</taxon>
    </lineage>
</organism>
<evidence type="ECO:0000256" key="1">
    <source>
        <dbReference type="ARBA" id="ARBA00008857"/>
    </source>
</evidence>
<evidence type="ECO:0000313" key="6">
    <source>
        <dbReference type="EMBL" id="CAE26775.1"/>
    </source>
</evidence>
<dbReference type="PROSITE" id="PS51898">
    <property type="entry name" value="TYR_RECOMBINASE"/>
    <property type="match status" value="1"/>
</dbReference>